<name>A0A8S0T6D5_OLEEU</name>
<organism evidence="2 3">
    <name type="scientific">Olea europaea subsp. europaea</name>
    <dbReference type="NCBI Taxonomy" id="158383"/>
    <lineage>
        <taxon>Eukaryota</taxon>
        <taxon>Viridiplantae</taxon>
        <taxon>Streptophyta</taxon>
        <taxon>Embryophyta</taxon>
        <taxon>Tracheophyta</taxon>
        <taxon>Spermatophyta</taxon>
        <taxon>Magnoliopsida</taxon>
        <taxon>eudicotyledons</taxon>
        <taxon>Gunneridae</taxon>
        <taxon>Pentapetalae</taxon>
        <taxon>asterids</taxon>
        <taxon>lamiids</taxon>
        <taxon>Lamiales</taxon>
        <taxon>Oleaceae</taxon>
        <taxon>Oleeae</taxon>
        <taxon>Olea</taxon>
    </lineage>
</organism>
<feature type="compositionally biased region" description="Basic and acidic residues" evidence="1">
    <location>
        <begin position="31"/>
        <end position="42"/>
    </location>
</feature>
<evidence type="ECO:0000256" key="1">
    <source>
        <dbReference type="SAM" id="MobiDB-lite"/>
    </source>
</evidence>
<gene>
    <name evidence="2" type="ORF">OLEA9_A036194</name>
</gene>
<reference evidence="2 3" key="1">
    <citation type="submission" date="2019-12" db="EMBL/GenBank/DDBJ databases">
        <authorList>
            <person name="Alioto T."/>
            <person name="Alioto T."/>
            <person name="Gomez Garrido J."/>
        </authorList>
    </citation>
    <scope>NUCLEOTIDE SEQUENCE [LARGE SCALE GENOMIC DNA]</scope>
</reference>
<evidence type="ECO:0000313" key="3">
    <source>
        <dbReference type="Proteomes" id="UP000594638"/>
    </source>
</evidence>
<dbReference type="Gramene" id="OE9A036194T1">
    <property type="protein sequence ID" value="OE9A036194C1"/>
    <property type="gene ID" value="OE9A036194"/>
</dbReference>
<accession>A0A8S0T6D5</accession>
<proteinExistence type="predicted"/>
<evidence type="ECO:0000313" key="2">
    <source>
        <dbReference type="EMBL" id="CAA3000504.1"/>
    </source>
</evidence>
<dbReference type="EMBL" id="CACTIH010005696">
    <property type="protein sequence ID" value="CAA3000504.1"/>
    <property type="molecule type" value="Genomic_DNA"/>
</dbReference>
<feature type="region of interest" description="Disordered" evidence="1">
    <location>
        <begin position="1"/>
        <end position="58"/>
    </location>
</feature>
<dbReference type="AlphaFoldDB" id="A0A8S0T6D5"/>
<dbReference type="Proteomes" id="UP000594638">
    <property type="component" value="Unassembled WGS sequence"/>
</dbReference>
<sequence>MTEDQKRKTLLRPRPTARLAKKSKNTQRLQQTERRPSEMQENHHRRHRKPEGANKASAIADVTLNDAYQLPGNGIFAQMMLLEELG</sequence>
<keyword evidence="3" id="KW-1185">Reference proteome</keyword>
<protein>
    <submittedName>
        <fullName evidence="2">Uncharacterized protein</fullName>
    </submittedName>
</protein>
<comment type="caution">
    <text evidence="2">The sequence shown here is derived from an EMBL/GenBank/DDBJ whole genome shotgun (WGS) entry which is preliminary data.</text>
</comment>